<proteinExistence type="predicted"/>
<gene>
    <name evidence="1" type="ORF">BDR25DRAFT_207126</name>
</gene>
<evidence type="ECO:0000313" key="1">
    <source>
        <dbReference type="EMBL" id="KAF2477807.1"/>
    </source>
</evidence>
<comment type="caution">
    <text evidence="1">The sequence shown here is derived from an EMBL/GenBank/DDBJ whole genome shotgun (WGS) entry which is preliminary data.</text>
</comment>
<organism evidence="1 2">
    <name type="scientific">Lindgomyces ingoldianus</name>
    <dbReference type="NCBI Taxonomy" id="673940"/>
    <lineage>
        <taxon>Eukaryota</taxon>
        <taxon>Fungi</taxon>
        <taxon>Dikarya</taxon>
        <taxon>Ascomycota</taxon>
        <taxon>Pezizomycotina</taxon>
        <taxon>Dothideomycetes</taxon>
        <taxon>Pleosporomycetidae</taxon>
        <taxon>Pleosporales</taxon>
        <taxon>Lindgomycetaceae</taxon>
        <taxon>Lindgomyces</taxon>
    </lineage>
</organism>
<dbReference type="EMBL" id="MU003492">
    <property type="protein sequence ID" value="KAF2477807.1"/>
    <property type="molecule type" value="Genomic_DNA"/>
</dbReference>
<name>A0ACB6RH10_9PLEO</name>
<keyword evidence="2" id="KW-1185">Reference proteome</keyword>
<protein>
    <submittedName>
        <fullName evidence="1">Uncharacterized protein</fullName>
    </submittedName>
</protein>
<reference evidence="1" key="1">
    <citation type="journal article" date="2020" name="Stud. Mycol.">
        <title>101 Dothideomycetes genomes: a test case for predicting lifestyles and emergence of pathogens.</title>
        <authorList>
            <person name="Haridas S."/>
            <person name="Albert R."/>
            <person name="Binder M."/>
            <person name="Bloem J."/>
            <person name="Labutti K."/>
            <person name="Salamov A."/>
            <person name="Andreopoulos B."/>
            <person name="Baker S."/>
            <person name="Barry K."/>
            <person name="Bills G."/>
            <person name="Bluhm B."/>
            <person name="Cannon C."/>
            <person name="Castanera R."/>
            <person name="Culley D."/>
            <person name="Daum C."/>
            <person name="Ezra D."/>
            <person name="Gonzalez J."/>
            <person name="Henrissat B."/>
            <person name="Kuo A."/>
            <person name="Liang C."/>
            <person name="Lipzen A."/>
            <person name="Lutzoni F."/>
            <person name="Magnuson J."/>
            <person name="Mondo S."/>
            <person name="Nolan M."/>
            <person name="Ohm R."/>
            <person name="Pangilinan J."/>
            <person name="Park H.-J."/>
            <person name="Ramirez L."/>
            <person name="Alfaro M."/>
            <person name="Sun H."/>
            <person name="Tritt A."/>
            <person name="Yoshinaga Y."/>
            <person name="Zwiers L.-H."/>
            <person name="Turgeon B."/>
            <person name="Goodwin S."/>
            <person name="Spatafora J."/>
            <person name="Crous P."/>
            <person name="Grigoriev I."/>
        </authorList>
    </citation>
    <scope>NUCLEOTIDE SEQUENCE</scope>
    <source>
        <strain evidence="1">ATCC 200398</strain>
    </source>
</reference>
<accession>A0ACB6RH10</accession>
<sequence>MDRDSSPELGSPSLRPKYNKQTGRPIRSGAGQKKSLSGYVDSAVIEDDEPMDSLSEDEEGNPTQSRRTRKRKRTPSPSPPPLDPIIYDEPPDQLSDDESVGMFHHHPSTAPITLQFNVPLGFHGPLLVKLDRSLLVAPHSAAYNMEPRSTRRKLDTATPECQASSPEERRVGFTNLPPELRNKVYRLLFVQDGEFHFGKPDNFCRSAALLRTCKLVHGEACSVLYGENKFVFDRNRHVRGPFWEPVQKEIGYKDVRQFLKMIGPENLAYLRDIKLILEDATPASTPYLHSHEERRYLNDDHLIDCLRVLRLAKLRKLFLNFLGRRMLVRTDVKFLGYLEQIKADEVETDKFIRWYSPSKIHPDVFKNLQKSMTREPKLYIME</sequence>
<dbReference type="Proteomes" id="UP000799755">
    <property type="component" value="Unassembled WGS sequence"/>
</dbReference>
<evidence type="ECO:0000313" key="2">
    <source>
        <dbReference type="Proteomes" id="UP000799755"/>
    </source>
</evidence>